<evidence type="ECO:0000256" key="2">
    <source>
        <dbReference type="ARBA" id="ARBA00022827"/>
    </source>
</evidence>
<evidence type="ECO:0000256" key="4">
    <source>
        <dbReference type="SAM" id="MobiDB-lite"/>
    </source>
</evidence>
<dbReference type="EMBL" id="MU864404">
    <property type="protein sequence ID" value="KAK4187380.1"/>
    <property type="molecule type" value="Genomic_DNA"/>
</dbReference>
<evidence type="ECO:0000256" key="1">
    <source>
        <dbReference type="ARBA" id="ARBA00022630"/>
    </source>
</evidence>
<proteinExistence type="predicted"/>
<keyword evidence="2" id="KW-0274">FAD</keyword>
<dbReference type="PRINTS" id="PR00420">
    <property type="entry name" value="RNGMNOXGNASE"/>
</dbReference>
<dbReference type="PANTHER" id="PTHR46865:SF7">
    <property type="entry name" value="MONOOXYGENASE, PUTATIVE (AFU_ORTHOLOGUE AFUA_8G07040)-RELATED"/>
    <property type="match status" value="1"/>
</dbReference>
<keyword evidence="5" id="KW-1133">Transmembrane helix</keyword>
<dbReference type="PANTHER" id="PTHR46865">
    <property type="entry name" value="OXIDOREDUCTASE-RELATED"/>
    <property type="match status" value="1"/>
</dbReference>
<dbReference type="Pfam" id="PF01494">
    <property type="entry name" value="FAD_binding_3"/>
    <property type="match status" value="1"/>
</dbReference>
<name>A0AAN6WSJ1_9PEZI</name>
<protein>
    <submittedName>
        <fullName evidence="7">Kynurenine 3-monooxygenase</fullName>
    </submittedName>
</protein>
<evidence type="ECO:0000256" key="3">
    <source>
        <dbReference type="ARBA" id="ARBA00023002"/>
    </source>
</evidence>
<keyword evidence="5" id="KW-0472">Membrane</keyword>
<reference evidence="7" key="1">
    <citation type="journal article" date="2023" name="Mol. Phylogenet. Evol.">
        <title>Genome-scale phylogeny and comparative genomics of the fungal order Sordariales.</title>
        <authorList>
            <person name="Hensen N."/>
            <person name="Bonometti L."/>
            <person name="Westerberg I."/>
            <person name="Brannstrom I.O."/>
            <person name="Guillou S."/>
            <person name="Cros-Aarteil S."/>
            <person name="Calhoun S."/>
            <person name="Haridas S."/>
            <person name="Kuo A."/>
            <person name="Mondo S."/>
            <person name="Pangilinan J."/>
            <person name="Riley R."/>
            <person name="LaButti K."/>
            <person name="Andreopoulos B."/>
            <person name="Lipzen A."/>
            <person name="Chen C."/>
            <person name="Yan M."/>
            <person name="Daum C."/>
            <person name="Ng V."/>
            <person name="Clum A."/>
            <person name="Steindorff A."/>
            <person name="Ohm R.A."/>
            <person name="Martin F."/>
            <person name="Silar P."/>
            <person name="Natvig D.O."/>
            <person name="Lalanne C."/>
            <person name="Gautier V."/>
            <person name="Ament-Velasquez S.L."/>
            <person name="Kruys A."/>
            <person name="Hutchinson M.I."/>
            <person name="Powell A.J."/>
            <person name="Barry K."/>
            <person name="Miller A.N."/>
            <person name="Grigoriev I.V."/>
            <person name="Debuchy R."/>
            <person name="Gladieux P."/>
            <person name="Hiltunen Thoren M."/>
            <person name="Johannesson H."/>
        </authorList>
    </citation>
    <scope>NUCLEOTIDE SEQUENCE</scope>
    <source>
        <strain evidence="7">PSN309</strain>
    </source>
</reference>
<keyword evidence="3" id="KW-0560">Oxidoreductase</keyword>
<dbReference type="Gene3D" id="3.30.9.10">
    <property type="entry name" value="D-Amino Acid Oxidase, subunit A, domain 2"/>
    <property type="match status" value="1"/>
</dbReference>
<feature type="region of interest" description="Disordered" evidence="4">
    <location>
        <begin position="119"/>
        <end position="143"/>
    </location>
</feature>
<reference evidence="7" key="2">
    <citation type="submission" date="2023-05" db="EMBL/GenBank/DDBJ databases">
        <authorList>
            <consortium name="Lawrence Berkeley National Laboratory"/>
            <person name="Steindorff A."/>
            <person name="Hensen N."/>
            <person name="Bonometti L."/>
            <person name="Westerberg I."/>
            <person name="Brannstrom I.O."/>
            <person name="Guillou S."/>
            <person name="Cros-Aarteil S."/>
            <person name="Calhoun S."/>
            <person name="Haridas S."/>
            <person name="Kuo A."/>
            <person name="Mondo S."/>
            <person name="Pangilinan J."/>
            <person name="Riley R."/>
            <person name="Labutti K."/>
            <person name="Andreopoulos B."/>
            <person name="Lipzen A."/>
            <person name="Chen C."/>
            <person name="Yanf M."/>
            <person name="Daum C."/>
            <person name="Ng V."/>
            <person name="Clum A."/>
            <person name="Ohm R."/>
            <person name="Martin F."/>
            <person name="Silar P."/>
            <person name="Natvig D."/>
            <person name="Lalanne C."/>
            <person name="Gautier V."/>
            <person name="Ament-Velasquez S.L."/>
            <person name="Kruys A."/>
            <person name="Hutchinson M.I."/>
            <person name="Powell A.J."/>
            <person name="Barry K."/>
            <person name="Miller A.N."/>
            <person name="Grigoriev I.V."/>
            <person name="Debuchy R."/>
            <person name="Gladieux P."/>
            <person name="Thoren M.H."/>
            <person name="Johannesson H."/>
        </authorList>
    </citation>
    <scope>NUCLEOTIDE SEQUENCE</scope>
    <source>
        <strain evidence="7">PSN309</strain>
    </source>
</reference>
<evidence type="ECO:0000256" key="5">
    <source>
        <dbReference type="SAM" id="Phobius"/>
    </source>
</evidence>
<dbReference type="Gene3D" id="3.50.50.60">
    <property type="entry name" value="FAD/NAD(P)-binding domain"/>
    <property type="match status" value="1"/>
</dbReference>
<organism evidence="7 8">
    <name type="scientific">Podospora australis</name>
    <dbReference type="NCBI Taxonomy" id="1536484"/>
    <lineage>
        <taxon>Eukaryota</taxon>
        <taxon>Fungi</taxon>
        <taxon>Dikarya</taxon>
        <taxon>Ascomycota</taxon>
        <taxon>Pezizomycotina</taxon>
        <taxon>Sordariomycetes</taxon>
        <taxon>Sordariomycetidae</taxon>
        <taxon>Sordariales</taxon>
        <taxon>Podosporaceae</taxon>
        <taxon>Podospora</taxon>
    </lineage>
</organism>
<dbReference type="AlphaFoldDB" id="A0AAN6WSJ1"/>
<feature type="compositionally biased region" description="Basic and acidic residues" evidence="4">
    <location>
        <begin position="130"/>
        <end position="143"/>
    </location>
</feature>
<feature type="transmembrane region" description="Helical" evidence="5">
    <location>
        <begin position="15"/>
        <end position="37"/>
    </location>
</feature>
<dbReference type="SUPFAM" id="SSF51905">
    <property type="entry name" value="FAD/NAD(P)-binding domain"/>
    <property type="match status" value="1"/>
</dbReference>
<dbReference type="InterPro" id="IPR002938">
    <property type="entry name" value="FAD-bd"/>
</dbReference>
<sequence length="473" mass="52358">MAEQQHQPARERKPLRILVVGAGIAGPAFVLSLSRFFGVFQELNIKMEITIIEHRDVVEGEGDKKGKRSWFRNAGQQIDIRGQGIEAMRLMGIEEKVRERRVDEPGVVFLDGRGVEGVRFGEKSGGSEQDGGRKGEKKGEKKGLSTEWEIMRGDLLSILYSATVDLPNVSYKFGTSISSLVSSPACASVVFSDGNKDEYDLVVGADGVGSQVRKLIFSDAKTMWYPVGQSLAFFTIPAQAGDRKEMTICNLPGRKSMVTRQDKEDCLRVFFSFAGKDEKLKEVLRGGSVEEQKREWARIFGGDNWQAVRFVEGMLQNGKEGETWDDFYTQELAQIRASTWADGGNKKVVLLGDAGYCPSPATGMGTTLALVGGWVLAGEIASAVVSRDGNVEEGIKRYEEQLRPLVKQIQGMPVGLVYKIIMPSSDMGIRALHFALRMGKMLRVGKMVGWVVDRVEARWGWKLPVYEDGRVDV</sequence>
<keyword evidence="1" id="KW-0285">Flavoprotein</keyword>
<dbReference type="GO" id="GO:0016491">
    <property type="term" value="F:oxidoreductase activity"/>
    <property type="evidence" value="ECO:0007669"/>
    <property type="project" value="UniProtKB-KW"/>
</dbReference>
<keyword evidence="8" id="KW-1185">Reference proteome</keyword>
<dbReference type="InterPro" id="IPR036188">
    <property type="entry name" value="FAD/NAD-bd_sf"/>
</dbReference>
<evidence type="ECO:0000259" key="6">
    <source>
        <dbReference type="Pfam" id="PF01494"/>
    </source>
</evidence>
<dbReference type="InterPro" id="IPR051704">
    <property type="entry name" value="FAD_aromatic-hydroxylase"/>
</dbReference>
<feature type="domain" description="FAD-binding" evidence="6">
    <location>
        <begin position="85"/>
        <end position="409"/>
    </location>
</feature>
<dbReference type="GO" id="GO:0071949">
    <property type="term" value="F:FAD binding"/>
    <property type="evidence" value="ECO:0007669"/>
    <property type="project" value="InterPro"/>
</dbReference>
<dbReference type="Proteomes" id="UP001302126">
    <property type="component" value="Unassembled WGS sequence"/>
</dbReference>
<evidence type="ECO:0000313" key="8">
    <source>
        <dbReference type="Proteomes" id="UP001302126"/>
    </source>
</evidence>
<comment type="caution">
    <text evidence="7">The sequence shown here is derived from an EMBL/GenBank/DDBJ whole genome shotgun (WGS) entry which is preliminary data.</text>
</comment>
<evidence type="ECO:0000313" key="7">
    <source>
        <dbReference type="EMBL" id="KAK4187380.1"/>
    </source>
</evidence>
<gene>
    <name evidence="7" type="ORF">QBC35DRAFT_410685</name>
</gene>
<accession>A0AAN6WSJ1</accession>
<keyword evidence="5" id="KW-0812">Transmembrane</keyword>